<evidence type="ECO:0000256" key="6">
    <source>
        <dbReference type="PROSITE-ProRule" id="PRU00169"/>
    </source>
</evidence>
<evidence type="ECO:0000313" key="10">
    <source>
        <dbReference type="EMBL" id="CAE09246.1"/>
    </source>
</evidence>
<dbReference type="CDD" id="cd00383">
    <property type="entry name" value="trans_reg_C"/>
    <property type="match status" value="1"/>
</dbReference>
<evidence type="ECO:0000256" key="1">
    <source>
        <dbReference type="ARBA" id="ARBA00022553"/>
    </source>
</evidence>
<protein>
    <submittedName>
        <fullName evidence="10">PUTATIVE TWO-COMPONENT REGULATOR</fullName>
    </submittedName>
</protein>
<dbReference type="STRING" id="273121.WS0077"/>
<gene>
    <name evidence="10" type="ordered locus">WS0077</name>
</gene>
<dbReference type="InterPro" id="IPR016032">
    <property type="entry name" value="Sig_transdc_resp-reg_C-effctor"/>
</dbReference>
<dbReference type="Pfam" id="PF00486">
    <property type="entry name" value="Trans_reg_C"/>
    <property type="match status" value="1"/>
</dbReference>
<evidence type="ECO:0000313" key="11">
    <source>
        <dbReference type="Proteomes" id="UP000000422"/>
    </source>
</evidence>
<dbReference type="GO" id="GO:0000156">
    <property type="term" value="F:phosphorelay response regulator activity"/>
    <property type="evidence" value="ECO:0007669"/>
    <property type="project" value="TreeGrafter"/>
</dbReference>
<reference evidence="10 11" key="1">
    <citation type="journal article" date="2003" name="Proc. Natl. Acad. Sci. U.S.A.">
        <title>Complete genome sequence and analysis of Wolinella succinogenes.</title>
        <authorList>
            <person name="Baar C."/>
            <person name="Eppinger M."/>
            <person name="Raddatz G."/>
            <person name="Simon JM."/>
            <person name="Lanz C."/>
            <person name="Klimmek O."/>
            <person name="Nandakumar R."/>
            <person name="Gross R."/>
            <person name="Rosinus A."/>
            <person name="Keller H."/>
            <person name="Jagtap P."/>
            <person name="Linke B."/>
            <person name="Meyer F."/>
            <person name="Lederer H."/>
            <person name="Schuster S.C."/>
        </authorList>
    </citation>
    <scope>NUCLEOTIDE SEQUENCE [LARGE SCALE GENOMIC DNA]</scope>
    <source>
        <strain evidence="11">ATCC 29543 / DSM 1740 / CCUG 13145 / JCM 31913 / LMG 7466 / NCTC 11488 / FDC 602W</strain>
    </source>
</reference>
<dbReference type="PANTHER" id="PTHR48111">
    <property type="entry name" value="REGULATOR OF RPOS"/>
    <property type="match status" value="1"/>
</dbReference>
<dbReference type="HOGENOM" id="CLU_000445_30_3_7"/>
<evidence type="ECO:0000256" key="5">
    <source>
        <dbReference type="ARBA" id="ARBA00023163"/>
    </source>
</evidence>
<dbReference type="InterPro" id="IPR036388">
    <property type="entry name" value="WH-like_DNA-bd_sf"/>
</dbReference>
<dbReference type="InterPro" id="IPR001867">
    <property type="entry name" value="OmpR/PhoB-type_DNA-bd"/>
</dbReference>
<dbReference type="AlphaFoldDB" id="Q7MAR5"/>
<dbReference type="GO" id="GO:0005829">
    <property type="term" value="C:cytosol"/>
    <property type="evidence" value="ECO:0007669"/>
    <property type="project" value="TreeGrafter"/>
</dbReference>
<evidence type="ECO:0000256" key="4">
    <source>
        <dbReference type="ARBA" id="ARBA00023125"/>
    </source>
</evidence>
<dbReference type="InterPro" id="IPR011006">
    <property type="entry name" value="CheY-like_superfamily"/>
</dbReference>
<evidence type="ECO:0000256" key="3">
    <source>
        <dbReference type="ARBA" id="ARBA00023015"/>
    </source>
</evidence>
<dbReference type="KEGG" id="wsu:WS0077"/>
<dbReference type="SMART" id="SM00448">
    <property type="entry name" value="REC"/>
    <property type="match status" value="1"/>
</dbReference>
<dbReference type="InterPro" id="IPR039420">
    <property type="entry name" value="WalR-like"/>
</dbReference>
<organism evidence="11">
    <name type="scientific">Wolinella succinogenes (strain ATCC 29543 / DSM 1740 / CCUG 13145 / JCM 31913 / LMG 7466 / NCTC 11488 / FDC 602W)</name>
    <name type="common">Vibrio succinogenes</name>
    <dbReference type="NCBI Taxonomy" id="273121"/>
    <lineage>
        <taxon>Bacteria</taxon>
        <taxon>Pseudomonadati</taxon>
        <taxon>Campylobacterota</taxon>
        <taxon>Epsilonproteobacteria</taxon>
        <taxon>Campylobacterales</taxon>
        <taxon>Helicobacteraceae</taxon>
        <taxon>Wolinella</taxon>
    </lineage>
</organism>
<dbReference type="SMART" id="SM00862">
    <property type="entry name" value="Trans_reg_C"/>
    <property type="match status" value="1"/>
</dbReference>
<feature type="modified residue" description="4-aspartylphosphate" evidence="6">
    <location>
        <position position="53"/>
    </location>
</feature>
<dbReference type="EMBL" id="BX571657">
    <property type="protein sequence ID" value="CAE09246.1"/>
    <property type="molecule type" value="Genomic_DNA"/>
</dbReference>
<accession>Q7MAR5</accession>
<dbReference type="RefSeq" id="WP_011138046.1">
    <property type="nucleotide sequence ID" value="NC_005090.1"/>
</dbReference>
<proteinExistence type="predicted"/>
<keyword evidence="2" id="KW-0902">Two-component regulatory system</keyword>
<dbReference type="eggNOG" id="COG0745">
    <property type="taxonomic scope" value="Bacteria"/>
</dbReference>
<dbReference type="SUPFAM" id="SSF46894">
    <property type="entry name" value="C-terminal effector domain of the bipartite response regulators"/>
    <property type="match status" value="1"/>
</dbReference>
<dbReference type="Gene3D" id="1.10.10.10">
    <property type="entry name" value="Winged helix-like DNA-binding domain superfamily/Winged helix DNA-binding domain"/>
    <property type="match status" value="1"/>
</dbReference>
<evidence type="ECO:0000256" key="7">
    <source>
        <dbReference type="PROSITE-ProRule" id="PRU01091"/>
    </source>
</evidence>
<keyword evidence="5" id="KW-0804">Transcription</keyword>
<dbReference type="SUPFAM" id="SSF52172">
    <property type="entry name" value="CheY-like"/>
    <property type="match status" value="1"/>
</dbReference>
<dbReference type="PROSITE" id="PS51755">
    <property type="entry name" value="OMPR_PHOB"/>
    <property type="match status" value="1"/>
</dbReference>
<dbReference type="InterPro" id="IPR001789">
    <property type="entry name" value="Sig_transdc_resp-reg_receiver"/>
</dbReference>
<sequence>MAVRILVVEDDPLLGEMMEEFLSEQEFEITLASNAKEALDLAYERPFDLWILDVKLPGGDGFSLLKSLREAGKTTPAIYTTSLHTLQDLESGYESGCDDYLKKPFELKELLVRIKALLKRRFAHKQEEFEELGGGWRFCLGSKRLYQGEDLYSLASKEIELLSLFLQNKNRLLSHEEIFDRLWSYGESPSEMSLRAYVKNLRKILGKERILNQRGEGYLYVG</sequence>
<feature type="domain" description="Response regulatory" evidence="8">
    <location>
        <begin position="4"/>
        <end position="118"/>
    </location>
</feature>
<dbReference type="GO" id="GO:0000976">
    <property type="term" value="F:transcription cis-regulatory region binding"/>
    <property type="evidence" value="ECO:0007669"/>
    <property type="project" value="TreeGrafter"/>
</dbReference>
<keyword evidence="4 7" id="KW-0238">DNA-binding</keyword>
<evidence type="ECO:0000259" key="8">
    <source>
        <dbReference type="PROSITE" id="PS50110"/>
    </source>
</evidence>
<feature type="DNA-binding region" description="OmpR/PhoB-type" evidence="7">
    <location>
        <begin position="127"/>
        <end position="222"/>
    </location>
</feature>
<keyword evidence="3" id="KW-0805">Transcription regulation</keyword>
<feature type="domain" description="OmpR/PhoB-type" evidence="9">
    <location>
        <begin position="127"/>
        <end position="222"/>
    </location>
</feature>
<dbReference type="PANTHER" id="PTHR48111:SF1">
    <property type="entry name" value="TWO-COMPONENT RESPONSE REGULATOR ORR33"/>
    <property type="match status" value="1"/>
</dbReference>
<dbReference type="Pfam" id="PF00072">
    <property type="entry name" value="Response_reg"/>
    <property type="match status" value="1"/>
</dbReference>
<evidence type="ECO:0000256" key="2">
    <source>
        <dbReference type="ARBA" id="ARBA00023012"/>
    </source>
</evidence>
<dbReference type="PROSITE" id="PS50110">
    <property type="entry name" value="RESPONSE_REGULATORY"/>
    <property type="match status" value="1"/>
</dbReference>
<dbReference type="GO" id="GO:0006355">
    <property type="term" value="P:regulation of DNA-templated transcription"/>
    <property type="evidence" value="ECO:0007669"/>
    <property type="project" value="InterPro"/>
</dbReference>
<dbReference type="GO" id="GO:0032993">
    <property type="term" value="C:protein-DNA complex"/>
    <property type="evidence" value="ECO:0007669"/>
    <property type="project" value="TreeGrafter"/>
</dbReference>
<dbReference type="Gene3D" id="3.40.50.2300">
    <property type="match status" value="1"/>
</dbReference>
<keyword evidence="11" id="KW-1185">Reference proteome</keyword>
<dbReference type="Proteomes" id="UP000000422">
    <property type="component" value="Chromosome"/>
</dbReference>
<name>Q7MAR5_WOLSU</name>
<keyword evidence="1 6" id="KW-0597">Phosphoprotein</keyword>
<evidence type="ECO:0000259" key="9">
    <source>
        <dbReference type="PROSITE" id="PS51755"/>
    </source>
</evidence>